<dbReference type="SUPFAM" id="SSF49879">
    <property type="entry name" value="SMAD/FHA domain"/>
    <property type="match status" value="1"/>
</dbReference>
<feature type="transmembrane region" description="Helical" evidence="4">
    <location>
        <begin position="230"/>
        <end position="248"/>
    </location>
</feature>
<gene>
    <name evidence="6" type="ORF">ABIE37_001502</name>
</gene>
<dbReference type="InterPro" id="IPR008984">
    <property type="entry name" value="SMAD_FHA_dom_sf"/>
</dbReference>
<evidence type="ECO:0000313" key="6">
    <source>
        <dbReference type="EMBL" id="MET4539728.1"/>
    </source>
</evidence>
<protein>
    <submittedName>
        <fullName evidence="6">S-DNA-T family DNA segregation ATPase FtsK/SpoIIIE</fullName>
    </submittedName>
</protein>
<feature type="binding site" evidence="3">
    <location>
        <begin position="612"/>
        <end position="619"/>
    </location>
    <ligand>
        <name>ATP</name>
        <dbReference type="ChEBI" id="CHEBI:30616"/>
    </ligand>
</feature>
<name>A0ABV2P4Q1_9MICC</name>
<proteinExistence type="predicted"/>
<dbReference type="Pfam" id="PF01580">
    <property type="entry name" value="FtsK_SpoIIIE"/>
    <property type="match status" value="1"/>
</dbReference>
<dbReference type="CDD" id="cd01127">
    <property type="entry name" value="TrwB_TraG_TraD_VirD4"/>
    <property type="match status" value="1"/>
</dbReference>
<dbReference type="InterPro" id="IPR027417">
    <property type="entry name" value="P-loop_NTPase"/>
</dbReference>
<dbReference type="SMART" id="SM00382">
    <property type="entry name" value="AAA"/>
    <property type="match status" value="2"/>
</dbReference>
<feature type="domain" description="FtsK" evidence="5">
    <location>
        <begin position="594"/>
        <end position="784"/>
    </location>
</feature>
<dbReference type="SUPFAM" id="SSF52540">
    <property type="entry name" value="P-loop containing nucleoside triphosphate hydrolases"/>
    <property type="match status" value="1"/>
</dbReference>
<evidence type="ECO:0000256" key="3">
    <source>
        <dbReference type="PROSITE-ProRule" id="PRU00289"/>
    </source>
</evidence>
<dbReference type="InterPro" id="IPR003593">
    <property type="entry name" value="AAA+_ATPase"/>
</dbReference>
<keyword evidence="7" id="KW-1185">Reference proteome</keyword>
<evidence type="ECO:0000313" key="7">
    <source>
        <dbReference type="Proteomes" id="UP001549307"/>
    </source>
</evidence>
<dbReference type="Pfam" id="PF16697">
    <property type="entry name" value="Yop-YscD_cpl"/>
    <property type="match status" value="1"/>
</dbReference>
<dbReference type="InterPro" id="IPR002543">
    <property type="entry name" value="FtsK_dom"/>
</dbReference>
<dbReference type="InterPro" id="IPR050206">
    <property type="entry name" value="FtsK/SpoIIIE/SftA"/>
</dbReference>
<dbReference type="InterPro" id="IPR032030">
    <property type="entry name" value="YscD_cytoplasmic_dom"/>
</dbReference>
<dbReference type="PANTHER" id="PTHR22683:SF1">
    <property type="entry name" value="TYPE VII SECRETION SYSTEM PROTEIN ESSC"/>
    <property type="match status" value="1"/>
</dbReference>
<dbReference type="CDD" id="cd00060">
    <property type="entry name" value="FHA"/>
    <property type="match status" value="1"/>
</dbReference>
<evidence type="ECO:0000256" key="1">
    <source>
        <dbReference type="ARBA" id="ARBA00022741"/>
    </source>
</evidence>
<evidence type="ECO:0000259" key="5">
    <source>
        <dbReference type="PROSITE" id="PS50901"/>
    </source>
</evidence>
<accession>A0ABV2P4Q1</accession>
<reference evidence="6 7" key="1">
    <citation type="submission" date="2024-06" db="EMBL/GenBank/DDBJ databases">
        <title>Sorghum-associated microbial communities from plants grown in Nebraska, USA.</title>
        <authorList>
            <person name="Schachtman D."/>
        </authorList>
    </citation>
    <scope>NUCLEOTIDE SEQUENCE [LARGE SCALE GENOMIC DNA]</scope>
    <source>
        <strain evidence="6 7">3552</strain>
    </source>
</reference>
<dbReference type="PROSITE" id="PS50901">
    <property type="entry name" value="FTSK"/>
    <property type="match status" value="1"/>
</dbReference>
<dbReference type="Gene3D" id="2.60.200.20">
    <property type="match status" value="1"/>
</dbReference>
<evidence type="ECO:0000256" key="4">
    <source>
        <dbReference type="SAM" id="Phobius"/>
    </source>
</evidence>
<keyword evidence="2 3" id="KW-0067">ATP-binding</keyword>
<dbReference type="EMBL" id="JBEPSN010000003">
    <property type="protein sequence ID" value="MET4539728.1"/>
    <property type="molecule type" value="Genomic_DNA"/>
</dbReference>
<sequence length="1394" mass="147001">MAYHSLGRRVTDHGKTEAMTLECTLVRGPAAAEFLAPEELTIRVPVGTPGAHLQSILGEERGTGSLAVDGRDIAALTVGRPPLVSGAVIVDGPAPPHLSEPASLPLMLLTHSGPSAGVVFRIHRGRFRIGRGATEISVPDPDMSREHAILDVSSTALTLSGVAAVNPVLVDGRPSRRTSVTAESRILCGNSVFAVSTERGLLPEISNDAGRSVEEPLEVPHGGRQGNRTAIILAAGLPLIAGVGLAIATGMWMYLGFTAISALSLLVPFITGRKSRRECRLAVARAAQEDLARRQRCSPSAAELVVSVCGRAAMQVRDAGRGQTDSSLSQSPADCPGETIGADSGSWIRLGTAKAQANIRLVPDDPMFSAPDIGTAAVTLDPGLPTVALDGPPDHVDSLLRFMLMQMAGYPRAAESPVMIVGSAGRLPLSARFLAKVTLTTKLEAALIALQQPDGSGHGRLLIIDEPPGWDKGAVSSLVSAARRNGWQVVSCGPSTEDPGPLIELSTSGTTGTLDVAGERRTFVPDLVPISVFDAFCRTTASLAHRERAGTRQPVPEQCTLAALLPSGTRRVLLRWEDTARLPGLRAVLGQGRQGPVTFDFKRDGPHLLVAGTTGSGKSELLRTLVASMALTYSPDHTTFLFVDFKGGSGLRPLAGLPHCVGLLTDLGGRQLDRALASLRAEIRYREELFAAAEVTDLDQYHLAASSTYPAVPHLVLVIDEFRMLIDEAPGALRELMRVATIGRSLGVHLVMATQRPQGALTADIRANVASSIALRVQSEAESVDIINSKMAASIRADTPGRAYLVRASDKPEEFQAASLTVSHDAGASDDPDEGSPRLVHAAAQILNGGSHHQAPPFQPLAGQRDALPDAGVRRLVSTVQESWHLQGSSFPRHPVAAPLPSAIPWSGGLSLADASSVPATVEAAPWCVGPLALVDRPTRQIVEPLQWLPAEHGHLAMIGSASSGMHACFRAVSAMLATQGPQPHPFVLDAAGILGDLVGQARVGALVGLHQVPLAARVLKRLAEEMDCRRTSIDPGRTAGPLTLIITGWCSWATAFRAGSSAWAESLLQDIVRDGRPLGITVMICGERELVSSRFFAAIQNRAYFPTGSTEEARFHWPRLPEVEPIPGRAIATGNFVDGDTVVTQFREAPNEGHWPFAPLPQGKPPFRLRPLPDRLDEHEFHDGLKASAAPLMSAGQESGNPLWIGVGGDEAAPVSLPLRQHGVSIILGGHRSGKSTALASLRRLNPSVAWVVPVRGTSAGSFLASASQGTCELDPESVVLVDDADSLDAHGRQALTALVGKVRGIVMTATPGPALTQQLPLAREVQTFRTGLVLAPGSPHDGDLLGVRLETERPARPGRGYVVEGGEVQPFQAVLTTDFPPIAAHDSSKEAG</sequence>
<dbReference type="PANTHER" id="PTHR22683">
    <property type="entry name" value="SPORULATION PROTEIN RELATED"/>
    <property type="match status" value="1"/>
</dbReference>
<keyword evidence="4" id="KW-1133">Transmembrane helix</keyword>
<dbReference type="Gene3D" id="3.40.50.300">
    <property type="entry name" value="P-loop containing nucleotide triphosphate hydrolases"/>
    <property type="match status" value="2"/>
</dbReference>
<keyword evidence="4" id="KW-0472">Membrane</keyword>
<evidence type="ECO:0000256" key="2">
    <source>
        <dbReference type="ARBA" id="ARBA00022840"/>
    </source>
</evidence>
<keyword evidence="1 3" id="KW-0547">Nucleotide-binding</keyword>
<organism evidence="6 7">
    <name type="scientific">Arthrobacter bambusae</name>
    <dbReference type="NCBI Taxonomy" id="1338426"/>
    <lineage>
        <taxon>Bacteria</taxon>
        <taxon>Bacillati</taxon>
        <taxon>Actinomycetota</taxon>
        <taxon>Actinomycetes</taxon>
        <taxon>Micrococcales</taxon>
        <taxon>Micrococcaceae</taxon>
        <taxon>Arthrobacter</taxon>
    </lineage>
</organism>
<keyword evidence="4" id="KW-0812">Transmembrane</keyword>
<comment type="caution">
    <text evidence="6">The sequence shown here is derived from an EMBL/GenBank/DDBJ whole genome shotgun (WGS) entry which is preliminary data.</text>
</comment>
<dbReference type="Proteomes" id="UP001549307">
    <property type="component" value="Unassembled WGS sequence"/>
</dbReference>